<dbReference type="EMBL" id="AP018712">
    <property type="protein sequence ID" value="BBE31162.1"/>
    <property type="molecule type" value="Genomic_DNA"/>
</dbReference>
<protein>
    <recommendedName>
        <fullName evidence="4">nicotinate-nucleotide diphosphorylase (carboxylating)</fullName>
        <ecNumber evidence="4">2.4.2.19</ecNumber>
    </recommendedName>
    <alternativeName>
        <fullName evidence="8">Quinolinate phosphoribosyltransferase [decarboxylating]</fullName>
    </alternativeName>
</protein>
<feature type="domain" description="Quinolinate phosphoribosyl transferase C-terminal" evidence="10">
    <location>
        <begin position="107"/>
        <end position="277"/>
    </location>
</feature>
<dbReference type="InterPro" id="IPR004393">
    <property type="entry name" value="NadC"/>
</dbReference>
<dbReference type="InterPro" id="IPR013785">
    <property type="entry name" value="Aldolase_TIM"/>
</dbReference>
<dbReference type="InterPro" id="IPR037128">
    <property type="entry name" value="Quinolinate_PRibosylTase_N_sf"/>
</dbReference>
<accession>A0A7G1GAI5</accession>
<dbReference type="SUPFAM" id="SSF54675">
    <property type="entry name" value="Nicotinate/Quinolinate PRTase N-terminal domain-like"/>
    <property type="match status" value="1"/>
</dbReference>
<dbReference type="SUPFAM" id="SSF51690">
    <property type="entry name" value="Nicotinate/Quinolinate PRTase C-terminal domain-like"/>
    <property type="match status" value="1"/>
</dbReference>
<keyword evidence="7 9" id="KW-0808">Transferase</keyword>
<evidence type="ECO:0000256" key="5">
    <source>
        <dbReference type="ARBA" id="ARBA00022642"/>
    </source>
</evidence>
<dbReference type="Gene3D" id="3.90.1170.20">
    <property type="entry name" value="Quinolinate phosphoribosyl transferase, N-terminal domain"/>
    <property type="match status" value="1"/>
</dbReference>
<evidence type="ECO:0000259" key="11">
    <source>
        <dbReference type="Pfam" id="PF02749"/>
    </source>
</evidence>
<comment type="pathway">
    <text evidence="2">Cofactor biosynthesis; NAD(+) biosynthesis; nicotinate D-ribonucleotide from quinolinate: step 1/1.</text>
</comment>
<evidence type="ECO:0000313" key="12">
    <source>
        <dbReference type="EMBL" id="BBE31162.1"/>
    </source>
</evidence>
<comment type="function">
    <text evidence="1">Involved in the catabolism of quinolinic acid (QA).</text>
</comment>
<evidence type="ECO:0000256" key="4">
    <source>
        <dbReference type="ARBA" id="ARBA00011944"/>
    </source>
</evidence>
<dbReference type="GO" id="GO:0004514">
    <property type="term" value="F:nicotinate-nucleotide diphosphorylase (carboxylating) activity"/>
    <property type="evidence" value="ECO:0007669"/>
    <property type="project" value="UniProtKB-EC"/>
</dbReference>
<dbReference type="InParanoid" id="A0A7G1GAI5"/>
<keyword evidence="5" id="KW-0662">Pyridine nucleotide biosynthesis</keyword>
<dbReference type="InterPro" id="IPR022412">
    <property type="entry name" value="Quinolinate_PRibosylTrfase_N"/>
</dbReference>
<reference evidence="12 13" key="1">
    <citation type="submission" date="2018-06" db="EMBL/GenBank/DDBJ databases">
        <title>Genome sequencing of Oceanotoga sp. sy52.</title>
        <authorList>
            <person name="Mori K."/>
        </authorList>
    </citation>
    <scope>NUCLEOTIDE SEQUENCE [LARGE SCALE GENOMIC DNA]</scope>
    <source>
        <strain evidence="13">sy52</strain>
    </source>
</reference>
<evidence type="ECO:0000256" key="3">
    <source>
        <dbReference type="ARBA" id="ARBA00009400"/>
    </source>
</evidence>
<dbReference type="FunFam" id="3.20.20.70:FF:000030">
    <property type="entry name" value="Nicotinate-nucleotide pyrophosphorylase, carboxylating"/>
    <property type="match status" value="1"/>
</dbReference>
<dbReference type="Pfam" id="PF02749">
    <property type="entry name" value="QRPTase_N"/>
    <property type="match status" value="1"/>
</dbReference>
<evidence type="ECO:0000256" key="9">
    <source>
        <dbReference type="PIRNR" id="PIRNR006250"/>
    </source>
</evidence>
<dbReference type="InterPro" id="IPR027277">
    <property type="entry name" value="NadC/ModD"/>
</dbReference>
<dbReference type="KEGG" id="ocy:OSSY52_13030"/>
<dbReference type="InterPro" id="IPR002638">
    <property type="entry name" value="Quinolinate_PRibosylTrfase_C"/>
</dbReference>
<keyword evidence="13" id="KW-1185">Reference proteome</keyword>
<evidence type="ECO:0000256" key="8">
    <source>
        <dbReference type="ARBA" id="ARBA00033102"/>
    </source>
</evidence>
<dbReference type="PANTHER" id="PTHR32179:SF3">
    <property type="entry name" value="NICOTINATE-NUCLEOTIDE PYROPHOSPHORYLASE [CARBOXYLATING]"/>
    <property type="match status" value="1"/>
</dbReference>
<dbReference type="AlphaFoldDB" id="A0A7G1GAI5"/>
<evidence type="ECO:0000256" key="2">
    <source>
        <dbReference type="ARBA" id="ARBA00004893"/>
    </source>
</evidence>
<dbReference type="RefSeq" id="WP_190613536.1">
    <property type="nucleotide sequence ID" value="NZ_AP018712.1"/>
</dbReference>
<dbReference type="PIRSF" id="PIRSF006250">
    <property type="entry name" value="NadC_ModD"/>
    <property type="match status" value="1"/>
</dbReference>
<dbReference type="Pfam" id="PF01729">
    <property type="entry name" value="QRPTase_C"/>
    <property type="match status" value="1"/>
</dbReference>
<dbReference type="InterPro" id="IPR036068">
    <property type="entry name" value="Nicotinate_pribotase-like_C"/>
</dbReference>
<dbReference type="CDD" id="cd01568">
    <property type="entry name" value="QPRTase_NadC"/>
    <property type="match status" value="1"/>
</dbReference>
<dbReference type="Gene3D" id="3.20.20.70">
    <property type="entry name" value="Aldolase class I"/>
    <property type="match status" value="1"/>
</dbReference>
<proteinExistence type="inferred from homology"/>
<evidence type="ECO:0000313" key="13">
    <source>
        <dbReference type="Proteomes" id="UP000516361"/>
    </source>
</evidence>
<name>A0A7G1GAI5_9BACT</name>
<dbReference type="EC" id="2.4.2.19" evidence="4"/>
<dbReference type="GO" id="GO:0034213">
    <property type="term" value="P:quinolinate catabolic process"/>
    <property type="evidence" value="ECO:0007669"/>
    <property type="project" value="TreeGrafter"/>
</dbReference>
<comment type="similarity">
    <text evidence="3 9">Belongs to the NadC/ModD family.</text>
</comment>
<dbReference type="GO" id="GO:0005737">
    <property type="term" value="C:cytoplasm"/>
    <property type="evidence" value="ECO:0007669"/>
    <property type="project" value="TreeGrafter"/>
</dbReference>
<dbReference type="UniPathway" id="UPA00253">
    <property type="reaction ID" value="UER00331"/>
</dbReference>
<dbReference type="GO" id="GO:0009435">
    <property type="term" value="P:NAD+ biosynthetic process"/>
    <property type="evidence" value="ECO:0007669"/>
    <property type="project" value="UniProtKB-UniPathway"/>
</dbReference>
<dbReference type="PANTHER" id="PTHR32179">
    <property type="entry name" value="NICOTINATE-NUCLEOTIDE PYROPHOSPHORYLASE [CARBOXYLATING]"/>
    <property type="match status" value="1"/>
</dbReference>
<dbReference type="FunCoup" id="A0A7G1GAI5">
    <property type="interactions" value="283"/>
</dbReference>
<feature type="domain" description="Quinolinate phosphoribosyl transferase N-terminal" evidence="11">
    <location>
        <begin position="26"/>
        <end position="105"/>
    </location>
</feature>
<evidence type="ECO:0000256" key="1">
    <source>
        <dbReference type="ARBA" id="ARBA00003237"/>
    </source>
</evidence>
<keyword evidence="6 9" id="KW-0328">Glycosyltransferase</keyword>
<gene>
    <name evidence="12" type="ORF">OSSY52_13030</name>
</gene>
<evidence type="ECO:0000256" key="7">
    <source>
        <dbReference type="ARBA" id="ARBA00022679"/>
    </source>
</evidence>
<dbReference type="NCBIfam" id="TIGR00078">
    <property type="entry name" value="nadC"/>
    <property type="match status" value="1"/>
</dbReference>
<sequence length="280" mass="31916">MYFKEVELLINWIKRDAEYIDLASYGLKNQKASFEILFKSKNTIISGIKLIKEVLKEFDIKSEFYFKDGQEINTDKNIRIATLTGDAYNLLICERTVLNTFSIMSGIATKTYEFSKKLKETGYNTKIAATRKTIPGIGFLQKIAVLDGGGDTHRWSLSESIMLKDNHLNLYGGIESAINEVKKYKSFTKKIEVEVETQEQAMKAIEFDADIIMLDNFSSEEAKKVAKKIKDKNNKIIVEVSGGIRKNTFLKYADNNIDIISTGILTTEIEYKDFSMEVIK</sequence>
<evidence type="ECO:0000259" key="10">
    <source>
        <dbReference type="Pfam" id="PF01729"/>
    </source>
</evidence>
<organism evidence="12 13">
    <name type="scientific">Tepiditoga spiralis</name>
    <dbReference type="NCBI Taxonomy" id="2108365"/>
    <lineage>
        <taxon>Bacteria</taxon>
        <taxon>Thermotogati</taxon>
        <taxon>Thermotogota</taxon>
        <taxon>Thermotogae</taxon>
        <taxon>Petrotogales</taxon>
        <taxon>Petrotogaceae</taxon>
        <taxon>Tepiditoga</taxon>
    </lineage>
</organism>
<evidence type="ECO:0000256" key="6">
    <source>
        <dbReference type="ARBA" id="ARBA00022676"/>
    </source>
</evidence>
<dbReference type="Proteomes" id="UP000516361">
    <property type="component" value="Chromosome"/>
</dbReference>